<gene>
    <name evidence="1" type="ORF">AB0759_18945</name>
</gene>
<proteinExistence type="predicted"/>
<dbReference type="InterPro" id="IPR036587">
    <property type="entry name" value="NucleaseA_inhib-like_sf"/>
</dbReference>
<sequence length="146" mass="16464">MNYKLSNSEQPSNSSLSLINILKQASDGLLFISESESPFEVFLWDDSEQKDITPELVLQKIGLPLETPVEMVELDSFFEVAIAEQNWHSAEDKITVNKYQNLVKVLKENLSDIKVMRFGTISIDVYIIGKTLNNRLAGLSVKVVET</sequence>
<dbReference type="SUPFAM" id="SSF82602">
    <property type="entry name" value="Nuclease A inhibitor (NuiA)"/>
    <property type="match status" value="1"/>
</dbReference>
<dbReference type="Pfam" id="PF07924">
    <property type="entry name" value="NuiA"/>
    <property type="match status" value="1"/>
</dbReference>
<name>A0ABW8WNP6_9CYAN</name>
<dbReference type="InterPro" id="IPR012489">
    <property type="entry name" value="NucleaseA_inhib-like"/>
</dbReference>
<evidence type="ECO:0000313" key="2">
    <source>
        <dbReference type="Proteomes" id="UP001628874"/>
    </source>
</evidence>
<dbReference type="EMBL" id="JBFQGM010000006">
    <property type="protein sequence ID" value="MFL9462689.1"/>
    <property type="molecule type" value="Genomic_DNA"/>
</dbReference>
<reference evidence="1 2" key="1">
    <citation type="submission" date="2024-07" db="EMBL/GenBank/DDBJ databases">
        <authorList>
            <person name="Tripathy S."/>
        </authorList>
    </citation>
    <scope>NUCLEOTIDE SEQUENCE [LARGE SCALE GENOMIC DNA]</scope>
    <source>
        <strain evidence="1 2">VB-61278_2</strain>
    </source>
</reference>
<dbReference type="Proteomes" id="UP001628874">
    <property type="component" value="Unassembled WGS sequence"/>
</dbReference>
<dbReference type="Gene3D" id="3.40.1460.10">
    <property type="entry name" value="Nuclease A inhibitor-like"/>
    <property type="match status" value="1"/>
</dbReference>
<protein>
    <submittedName>
        <fullName evidence="1">Nuclease A inhibitor family protein</fullName>
    </submittedName>
</protein>
<comment type="caution">
    <text evidence="1">The sequence shown here is derived from an EMBL/GenBank/DDBJ whole genome shotgun (WGS) entry which is preliminary data.</text>
</comment>
<accession>A0ABW8WNP6</accession>
<dbReference type="RefSeq" id="WP_237265812.1">
    <property type="nucleotide sequence ID" value="NZ_JBFQGM010000006.1"/>
</dbReference>
<evidence type="ECO:0000313" key="1">
    <source>
        <dbReference type="EMBL" id="MFL9462689.1"/>
    </source>
</evidence>
<keyword evidence="2" id="KW-1185">Reference proteome</keyword>
<organism evidence="1 2">
    <name type="scientific">Scytonema tolypothrichoides VB-61278_2</name>
    <dbReference type="NCBI Taxonomy" id="3232314"/>
    <lineage>
        <taxon>Bacteria</taxon>
        <taxon>Bacillati</taxon>
        <taxon>Cyanobacteriota</taxon>
        <taxon>Cyanophyceae</taxon>
        <taxon>Nostocales</taxon>
        <taxon>Scytonemataceae</taxon>
        <taxon>Scytonema</taxon>
    </lineage>
</organism>